<dbReference type="OrthoDB" id="3062869at2759"/>
<dbReference type="AlphaFoldDB" id="A0A1Z5JQ48"/>
<keyword evidence="3" id="KW-1185">Reference proteome</keyword>
<dbReference type="InterPro" id="IPR012337">
    <property type="entry name" value="RNaseH-like_sf"/>
</dbReference>
<dbReference type="GO" id="GO:0006357">
    <property type="term" value="P:regulation of transcription by RNA polymerase II"/>
    <property type="evidence" value="ECO:0007669"/>
    <property type="project" value="TreeGrafter"/>
</dbReference>
<dbReference type="InterPro" id="IPR052717">
    <property type="entry name" value="Vacuolar_transposase_reg"/>
</dbReference>
<dbReference type="SUPFAM" id="SSF53098">
    <property type="entry name" value="Ribonuclease H-like"/>
    <property type="match status" value="1"/>
</dbReference>
<dbReference type="InParanoid" id="A0A1Z5JQ48"/>
<proteinExistence type="predicted"/>
<dbReference type="EMBL" id="BDSP01000097">
    <property type="protein sequence ID" value="GAX15901.1"/>
    <property type="molecule type" value="Genomic_DNA"/>
</dbReference>
<feature type="domain" description="HAT C-terminal dimerisation" evidence="1">
    <location>
        <begin position="357"/>
        <end position="432"/>
    </location>
</feature>
<sequence>MVLRDNASNGVKACNDWGVSHFGCVAHCLHLIVGPFLLCSKKEDDEGTEIATAALANEPGVLAAAAAASANQLAAEAVPGNTDEGEEREDIGGYVEELADQVKNVKLCRMTVQKIRTEIKFCRKSAKAMAKLAELLAEFGRTSLPILTQAEWAIAHGLVILLKPFFDATENLSGNSYPSFALAVPLLLKTLRNLKKPDLFREWDYAGDDCSELLIVLQSCRRWLLEKSEERLQRMVFFDGKMYWISYMDPRFRDGNVMKSSVNDAKKQEIIQQIKDEAFQLAVDEEHPEPSATLSQATTIESASVGLINSTPRKKRKKWIFDSPSVVDGNIGSKPVQEVSREEKLKAEIAAEVEFYMKPVVNPHDIDPLVWWREHQKDFPHLSRVARKWLGVCATSTESERVFSSCGVALTAKRAKLKGSTLEAQVKLKYNLPACGMDIEDIAQAL</sequence>
<dbReference type="Pfam" id="PF05699">
    <property type="entry name" value="Dimer_Tnp_hAT"/>
    <property type="match status" value="1"/>
</dbReference>
<dbReference type="PANTHER" id="PTHR46169">
    <property type="entry name" value="DNA REPLICATION-RELATED ELEMENT FACTOR, ISOFORM A"/>
    <property type="match status" value="1"/>
</dbReference>
<protein>
    <recommendedName>
        <fullName evidence="1">HAT C-terminal dimerisation domain-containing protein</fullName>
    </recommendedName>
</protein>
<dbReference type="InterPro" id="IPR008906">
    <property type="entry name" value="HATC_C_dom"/>
</dbReference>
<dbReference type="Proteomes" id="UP000198406">
    <property type="component" value="Unassembled WGS sequence"/>
</dbReference>
<evidence type="ECO:0000259" key="1">
    <source>
        <dbReference type="Pfam" id="PF05699"/>
    </source>
</evidence>
<name>A0A1Z5JQ48_FISSO</name>
<accession>A0A1Z5JQ48</accession>
<evidence type="ECO:0000313" key="3">
    <source>
        <dbReference type="Proteomes" id="UP000198406"/>
    </source>
</evidence>
<dbReference type="GO" id="GO:0046983">
    <property type="term" value="F:protein dimerization activity"/>
    <property type="evidence" value="ECO:0007669"/>
    <property type="project" value="InterPro"/>
</dbReference>
<evidence type="ECO:0000313" key="2">
    <source>
        <dbReference type="EMBL" id="GAX15901.1"/>
    </source>
</evidence>
<organism evidence="2 3">
    <name type="scientific">Fistulifera solaris</name>
    <name type="common">Oleaginous diatom</name>
    <dbReference type="NCBI Taxonomy" id="1519565"/>
    <lineage>
        <taxon>Eukaryota</taxon>
        <taxon>Sar</taxon>
        <taxon>Stramenopiles</taxon>
        <taxon>Ochrophyta</taxon>
        <taxon>Bacillariophyta</taxon>
        <taxon>Bacillariophyceae</taxon>
        <taxon>Bacillariophycidae</taxon>
        <taxon>Naviculales</taxon>
        <taxon>Naviculaceae</taxon>
        <taxon>Fistulifera</taxon>
    </lineage>
</organism>
<dbReference type="GO" id="GO:0005634">
    <property type="term" value="C:nucleus"/>
    <property type="evidence" value="ECO:0007669"/>
    <property type="project" value="TreeGrafter"/>
</dbReference>
<comment type="caution">
    <text evidence="2">The sequence shown here is derived from an EMBL/GenBank/DDBJ whole genome shotgun (WGS) entry which is preliminary data.</text>
</comment>
<gene>
    <name evidence="2" type="ORF">FisN_2Lu388</name>
</gene>
<reference evidence="2 3" key="1">
    <citation type="journal article" date="2015" name="Plant Cell">
        <title>Oil accumulation by the oleaginous diatom Fistulifera solaris as revealed by the genome and transcriptome.</title>
        <authorList>
            <person name="Tanaka T."/>
            <person name="Maeda Y."/>
            <person name="Veluchamy A."/>
            <person name="Tanaka M."/>
            <person name="Abida H."/>
            <person name="Marechal E."/>
            <person name="Bowler C."/>
            <person name="Muto M."/>
            <person name="Sunaga Y."/>
            <person name="Tanaka M."/>
            <person name="Yoshino T."/>
            <person name="Taniguchi T."/>
            <person name="Fukuda Y."/>
            <person name="Nemoto M."/>
            <person name="Matsumoto M."/>
            <person name="Wong P.S."/>
            <person name="Aburatani S."/>
            <person name="Fujibuchi W."/>
        </authorList>
    </citation>
    <scope>NUCLEOTIDE SEQUENCE [LARGE SCALE GENOMIC DNA]</scope>
    <source>
        <strain evidence="2 3">JPCC DA0580</strain>
    </source>
</reference>
<dbReference type="PANTHER" id="PTHR46169:SF29">
    <property type="entry name" value="DNA REPLICATION-RELATED ELEMENT FACTOR, ISOFORM A"/>
    <property type="match status" value="1"/>
</dbReference>